<organism evidence="2 3">
    <name type="scientific">Microthyrium microscopicum</name>
    <dbReference type="NCBI Taxonomy" id="703497"/>
    <lineage>
        <taxon>Eukaryota</taxon>
        <taxon>Fungi</taxon>
        <taxon>Dikarya</taxon>
        <taxon>Ascomycota</taxon>
        <taxon>Pezizomycotina</taxon>
        <taxon>Dothideomycetes</taxon>
        <taxon>Dothideomycetes incertae sedis</taxon>
        <taxon>Microthyriales</taxon>
        <taxon>Microthyriaceae</taxon>
        <taxon>Microthyrium</taxon>
    </lineage>
</organism>
<proteinExistence type="predicted"/>
<dbReference type="EMBL" id="MU004237">
    <property type="protein sequence ID" value="KAF2667753.1"/>
    <property type="molecule type" value="Genomic_DNA"/>
</dbReference>
<dbReference type="AlphaFoldDB" id="A0A6A6U8X6"/>
<feature type="region of interest" description="Disordered" evidence="1">
    <location>
        <begin position="119"/>
        <end position="187"/>
    </location>
</feature>
<sequence>MRLCQTASGEHIWGDFNIDIEEGHLRSSTITTPLDGPIRFQWRGRDTGTDEIEPGPENVIHMQFTDEESFTGDMFLCAVGDSFDISGKIDWEQTKGCDFTGEVDEWKAEYRALSMSQWEADNGMGPGRGRGCADSPEGSDSSACDEDDEESDIEEGEEEDEDEGGQQGELNETWSGLPYYVQKVPAV</sequence>
<protein>
    <submittedName>
        <fullName evidence="2">Uncharacterized protein</fullName>
    </submittedName>
</protein>
<feature type="compositionally biased region" description="Acidic residues" evidence="1">
    <location>
        <begin position="143"/>
        <end position="164"/>
    </location>
</feature>
<evidence type="ECO:0000256" key="1">
    <source>
        <dbReference type="SAM" id="MobiDB-lite"/>
    </source>
</evidence>
<gene>
    <name evidence="2" type="ORF">BT63DRAFT_426601</name>
</gene>
<name>A0A6A6U8X6_9PEZI</name>
<dbReference type="Proteomes" id="UP000799302">
    <property type="component" value="Unassembled WGS sequence"/>
</dbReference>
<dbReference type="OrthoDB" id="4121058at2759"/>
<evidence type="ECO:0000313" key="2">
    <source>
        <dbReference type="EMBL" id="KAF2667753.1"/>
    </source>
</evidence>
<evidence type="ECO:0000313" key="3">
    <source>
        <dbReference type="Proteomes" id="UP000799302"/>
    </source>
</evidence>
<accession>A0A6A6U8X6</accession>
<keyword evidence="3" id="KW-1185">Reference proteome</keyword>
<reference evidence="2" key="1">
    <citation type="journal article" date="2020" name="Stud. Mycol.">
        <title>101 Dothideomycetes genomes: a test case for predicting lifestyles and emergence of pathogens.</title>
        <authorList>
            <person name="Haridas S."/>
            <person name="Albert R."/>
            <person name="Binder M."/>
            <person name="Bloem J."/>
            <person name="Labutti K."/>
            <person name="Salamov A."/>
            <person name="Andreopoulos B."/>
            <person name="Baker S."/>
            <person name="Barry K."/>
            <person name="Bills G."/>
            <person name="Bluhm B."/>
            <person name="Cannon C."/>
            <person name="Castanera R."/>
            <person name="Culley D."/>
            <person name="Daum C."/>
            <person name="Ezra D."/>
            <person name="Gonzalez J."/>
            <person name="Henrissat B."/>
            <person name="Kuo A."/>
            <person name="Liang C."/>
            <person name="Lipzen A."/>
            <person name="Lutzoni F."/>
            <person name="Magnuson J."/>
            <person name="Mondo S."/>
            <person name="Nolan M."/>
            <person name="Ohm R."/>
            <person name="Pangilinan J."/>
            <person name="Park H.-J."/>
            <person name="Ramirez L."/>
            <person name="Alfaro M."/>
            <person name="Sun H."/>
            <person name="Tritt A."/>
            <person name="Yoshinaga Y."/>
            <person name="Zwiers L.-H."/>
            <person name="Turgeon B."/>
            <person name="Goodwin S."/>
            <person name="Spatafora J."/>
            <person name="Crous P."/>
            <person name="Grigoriev I."/>
        </authorList>
    </citation>
    <scope>NUCLEOTIDE SEQUENCE</scope>
    <source>
        <strain evidence="2">CBS 115976</strain>
    </source>
</reference>